<keyword evidence="2" id="KW-1185">Reference proteome</keyword>
<evidence type="ECO:0000313" key="1">
    <source>
        <dbReference type="EMBL" id="MFD1629945.1"/>
    </source>
</evidence>
<reference evidence="2" key="1">
    <citation type="journal article" date="2019" name="Int. J. Syst. Evol. Microbiol.">
        <title>The Global Catalogue of Microorganisms (GCM) 10K type strain sequencing project: providing services to taxonomists for standard genome sequencing and annotation.</title>
        <authorList>
            <consortium name="The Broad Institute Genomics Platform"/>
            <consortium name="The Broad Institute Genome Sequencing Center for Infectious Disease"/>
            <person name="Wu L."/>
            <person name="Ma J."/>
        </authorList>
    </citation>
    <scope>NUCLEOTIDE SEQUENCE [LARGE SCALE GENOMIC DNA]</scope>
    <source>
        <strain evidence="2">CCUG 53762</strain>
    </source>
</reference>
<accession>A0ABW4ICM4</accession>
<name>A0ABW4ICM4_9SPHI</name>
<evidence type="ECO:0000313" key="2">
    <source>
        <dbReference type="Proteomes" id="UP001597118"/>
    </source>
</evidence>
<protein>
    <submittedName>
        <fullName evidence="1">Uncharacterized protein</fullName>
    </submittedName>
</protein>
<sequence>MSISIFACKKEGNAPAIENISPSTEKIAVGQYIVLKSAIAGEAAQLTYKWTSSDGLQSANKEPGWIPKKAGYQTISLEIAQGNKSTTKNAVFNVLEPDFRLGLWGNTRAEIQLYESKAGRKLLNTDPAVLIYGGDEGNAFDGYVTADNILINAATLYSVDYSSNPSLYVRDYSLQLQKLQSKYGDPKENRVYYKNQTVKDELDANPGLVGSAILAGDVQFKATWEKQGNSINLMLYKNTDSNAIVFGISYAPLSTGVASVKNEYRSVVLERLHRSLLLL</sequence>
<gene>
    <name evidence="1" type="ORF">ACFSAH_08655</name>
</gene>
<dbReference type="EMBL" id="JBHUDG010000012">
    <property type="protein sequence ID" value="MFD1629945.1"/>
    <property type="molecule type" value="Genomic_DNA"/>
</dbReference>
<proteinExistence type="predicted"/>
<dbReference type="RefSeq" id="WP_379662322.1">
    <property type="nucleotide sequence ID" value="NZ_JBHUDG010000012.1"/>
</dbReference>
<organism evidence="1 2">
    <name type="scientific">Pseudopedobacter beijingensis</name>
    <dbReference type="NCBI Taxonomy" id="1207056"/>
    <lineage>
        <taxon>Bacteria</taxon>
        <taxon>Pseudomonadati</taxon>
        <taxon>Bacteroidota</taxon>
        <taxon>Sphingobacteriia</taxon>
        <taxon>Sphingobacteriales</taxon>
        <taxon>Sphingobacteriaceae</taxon>
        <taxon>Pseudopedobacter</taxon>
    </lineage>
</organism>
<comment type="caution">
    <text evidence="1">The sequence shown here is derived from an EMBL/GenBank/DDBJ whole genome shotgun (WGS) entry which is preliminary data.</text>
</comment>
<dbReference type="Proteomes" id="UP001597118">
    <property type="component" value="Unassembled WGS sequence"/>
</dbReference>